<gene>
    <name evidence="1" type="ORF">VP01_1821g2</name>
</gene>
<sequence>MNNGGSLLILIYAGGRLFSKKEASIVSGDDRSGSALNVAQMLFLPKGCRRLGLHNKILKLGSHQIFLSPWFDVSPKVINHVSSRVFEKGTPKFHPYLFENTINITLWSHPLIQKNAAIEGRSLLLIDNSDLAEKNKNGRSKPSVVYFPIGFQTHLGFLLFSPRLILSICILHTIFNPFHSFSPYSLLFMHLSLFILLKIPFLPICIWKIPGNFCLDQEWNGGWSMSGKLLSQPGLEWRTYHNWEALVSTRNGTEFRKNYKGKYFLRVFNLCVADRNNYVSGKKVRGGRWQERKRPRLVGMDGLVILEVANYNFCTDIRIQTNQNTGFRLNISSPAAIIPQGAPLKQKSLNIQYKRSSSRHQVLSESEFLAVHCPVRNAQCTSTQASRINSVSLISERMCGGFSCFILFSLFQTLFLPLNLTSSTFPHQLRGACPDLPVISVSSGYGYLVSTSSDRHQIRGAFPDLPVSSVSSGIINIIYNKHNSSSTLVTTISSSRSTSISKTRSLLVIYGLQQHIIVVQIIDIGVVVVSVSVLVLTELCENGIYNQFHTGFLTQPLVVLISASSFLSQGCVTGARHQDCFSQTFTSAADAFVWVHVQEEGGRELKGTGFKTGVDVESLVATAEKMWAESQWWSLGDFGGLIGHWRRVRRTRVDAKVTAGVPCSCSCHLSCFFFLLNSTPYGAIRTELRSPTVLGLGSGDLSSEADAGATELGWCGREWRECLLTEVKVYLLGVKFSTEETSLKSTRRGHSVHSGAVFLSTLLLIFWQGIITQVLCTVTGPCKKILSPGPINQHLMTGDIWLLN</sequence>
<dbReference type="EMBL" id="LAVV01006639">
    <property type="protein sequence ID" value="KNZ58993.1"/>
    <property type="molecule type" value="Genomic_DNA"/>
</dbReference>
<evidence type="ECO:0000313" key="2">
    <source>
        <dbReference type="Proteomes" id="UP000037035"/>
    </source>
</evidence>
<name>A0A0L6VE11_9BASI</name>
<protein>
    <submittedName>
        <fullName evidence="1">Uncharacterized protein</fullName>
    </submittedName>
</protein>
<proteinExistence type="predicted"/>
<reference evidence="1 2" key="1">
    <citation type="submission" date="2015-08" db="EMBL/GenBank/DDBJ databases">
        <title>Next Generation Sequencing and Analysis of the Genome of Puccinia sorghi L Schw, the Causal Agent of Maize Common Rust.</title>
        <authorList>
            <person name="Rochi L."/>
            <person name="Burguener G."/>
            <person name="Darino M."/>
            <person name="Turjanski A."/>
            <person name="Kreff E."/>
            <person name="Dieguez M.J."/>
            <person name="Sacco F."/>
        </authorList>
    </citation>
    <scope>NUCLEOTIDE SEQUENCE [LARGE SCALE GENOMIC DNA]</scope>
    <source>
        <strain evidence="1 2">RO10H11247</strain>
    </source>
</reference>
<keyword evidence="2" id="KW-1185">Reference proteome</keyword>
<comment type="caution">
    <text evidence="1">The sequence shown here is derived from an EMBL/GenBank/DDBJ whole genome shotgun (WGS) entry which is preliminary data.</text>
</comment>
<organism evidence="1 2">
    <name type="scientific">Puccinia sorghi</name>
    <dbReference type="NCBI Taxonomy" id="27349"/>
    <lineage>
        <taxon>Eukaryota</taxon>
        <taxon>Fungi</taxon>
        <taxon>Dikarya</taxon>
        <taxon>Basidiomycota</taxon>
        <taxon>Pucciniomycotina</taxon>
        <taxon>Pucciniomycetes</taxon>
        <taxon>Pucciniales</taxon>
        <taxon>Pucciniaceae</taxon>
        <taxon>Puccinia</taxon>
    </lineage>
</organism>
<accession>A0A0L6VE11</accession>
<dbReference type="Proteomes" id="UP000037035">
    <property type="component" value="Unassembled WGS sequence"/>
</dbReference>
<dbReference type="VEuPathDB" id="FungiDB:VP01_1821g2"/>
<dbReference type="AlphaFoldDB" id="A0A0L6VE11"/>
<evidence type="ECO:0000313" key="1">
    <source>
        <dbReference type="EMBL" id="KNZ58993.1"/>
    </source>
</evidence>